<dbReference type="EMBL" id="MCBS01025023">
    <property type="protein sequence ID" value="RKF71782.1"/>
    <property type="molecule type" value="Genomic_DNA"/>
</dbReference>
<evidence type="ECO:0000313" key="3">
    <source>
        <dbReference type="Proteomes" id="UP000285326"/>
    </source>
</evidence>
<reference evidence="2 3" key="1">
    <citation type="journal article" date="2018" name="BMC Genomics">
        <title>Comparative genome analyses reveal sequence features reflecting distinct modes of host-adaptation between dicot and monocot powdery mildew.</title>
        <authorList>
            <person name="Wu Y."/>
            <person name="Ma X."/>
            <person name="Pan Z."/>
            <person name="Kale S.D."/>
            <person name="Song Y."/>
            <person name="King H."/>
            <person name="Zhang Q."/>
            <person name="Presley C."/>
            <person name="Deng X."/>
            <person name="Wei C.I."/>
            <person name="Xiao S."/>
        </authorList>
    </citation>
    <scope>NUCLEOTIDE SEQUENCE [LARGE SCALE GENOMIC DNA]</scope>
    <source>
        <strain evidence="2">UMSG1</strain>
    </source>
</reference>
<keyword evidence="1" id="KW-0732">Signal</keyword>
<accession>A0A420IB52</accession>
<feature type="signal peptide" evidence="1">
    <location>
        <begin position="1"/>
        <end position="19"/>
    </location>
</feature>
<proteinExistence type="predicted"/>
<evidence type="ECO:0000256" key="1">
    <source>
        <dbReference type="SAM" id="SignalP"/>
    </source>
</evidence>
<feature type="chain" id="PRO_5019210813" evidence="1">
    <location>
        <begin position="20"/>
        <end position="55"/>
    </location>
</feature>
<comment type="caution">
    <text evidence="2">The sequence shown here is derived from an EMBL/GenBank/DDBJ whole genome shotgun (WGS) entry which is preliminary data.</text>
</comment>
<protein>
    <submittedName>
        <fullName evidence="2">Uncharacterized protein</fullName>
    </submittedName>
</protein>
<dbReference type="AlphaFoldDB" id="A0A420IB52"/>
<evidence type="ECO:0000313" key="2">
    <source>
        <dbReference type="EMBL" id="RKF71782.1"/>
    </source>
</evidence>
<dbReference type="Proteomes" id="UP000285326">
    <property type="component" value="Unassembled WGS sequence"/>
</dbReference>
<gene>
    <name evidence="2" type="ORF">GcM1_c15390o44</name>
</gene>
<name>A0A420IB52_9PEZI</name>
<sequence length="55" mass="6364">MIFFSTIRIELLYFPVALSLSFCPCEDGPVTSHACRVDFKFIYCVFYCVEIEGNE</sequence>
<organism evidence="2 3">
    <name type="scientific">Golovinomyces cichoracearum</name>
    <dbReference type="NCBI Taxonomy" id="62708"/>
    <lineage>
        <taxon>Eukaryota</taxon>
        <taxon>Fungi</taxon>
        <taxon>Dikarya</taxon>
        <taxon>Ascomycota</taxon>
        <taxon>Pezizomycotina</taxon>
        <taxon>Leotiomycetes</taxon>
        <taxon>Erysiphales</taxon>
        <taxon>Erysiphaceae</taxon>
        <taxon>Golovinomyces</taxon>
    </lineage>
</organism>